<keyword evidence="3" id="KW-1185">Reference proteome</keyword>
<reference evidence="2" key="1">
    <citation type="submission" date="2015-04" db="UniProtKB">
        <authorList>
            <consortium name="EnsemblPlants"/>
        </authorList>
    </citation>
    <scope>IDENTIFICATION</scope>
</reference>
<dbReference type="Proteomes" id="UP000008021">
    <property type="component" value="Chromosome 12"/>
</dbReference>
<name>A0A0E0FDW9_9ORYZ</name>
<feature type="region of interest" description="Disordered" evidence="1">
    <location>
        <begin position="90"/>
        <end position="130"/>
    </location>
</feature>
<accession>A0A0E0FDW9</accession>
<dbReference type="Gramene" id="OMERI12G12790.1">
    <property type="protein sequence ID" value="OMERI12G12790.1"/>
    <property type="gene ID" value="OMERI12G12790"/>
</dbReference>
<organism evidence="2">
    <name type="scientific">Oryza meridionalis</name>
    <dbReference type="NCBI Taxonomy" id="40149"/>
    <lineage>
        <taxon>Eukaryota</taxon>
        <taxon>Viridiplantae</taxon>
        <taxon>Streptophyta</taxon>
        <taxon>Embryophyta</taxon>
        <taxon>Tracheophyta</taxon>
        <taxon>Spermatophyta</taxon>
        <taxon>Magnoliopsida</taxon>
        <taxon>Liliopsida</taxon>
        <taxon>Poales</taxon>
        <taxon>Poaceae</taxon>
        <taxon>BOP clade</taxon>
        <taxon>Oryzoideae</taxon>
        <taxon>Oryzeae</taxon>
        <taxon>Oryzinae</taxon>
        <taxon>Oryza</taxon>
    </lineage>
</organism>
<reference evidence="2" key="2">
    <citation type="submission" date="2018-05" db="EMBL/GenBank/DDBJ databases">
        <title>OmerRS3 (Oryza meridionalis Reference Sequence Version 3).</title>
        <authorList>
            <person name="Zhang J."/>
            <person name="Kudrna D."/>
            <person name="Lee S."/>
            <person name="Talag J."/>
            <person name="Welchert J."/>
            <person name="Wing R.A."/>
        </authorList>
    </citation>
    <scope>NUCLEOTIDE SEQUENCE [LARGE SCALE GENOMIC DNA]</scope>
    <source>
        <strain evidence="2">cv. OR44</strain>
    </source>
</reference>
<protein>
    <submittedName>
        <fullName evidence="2">Uncharacterized protein</fullName>
    </submittedName>
</protein>
<dbReference type="EnsemblPlants" id="OMERI12G12790.1">
    <property type="protein sequence ID" value="OMERI12G12790.1"/>
    <property type="gene ID" value="OMERI12G12790"/>
</dbReference>
<proteinExistence type="predicted"/>
<dbReference type="HOGENOM" id="CLU_1484262_0_0_1"/>
<evidence type="ECO:0000313" key="3">
    <source>
        <dbReference type="Proteomes" id="UP000008021"/>
    </source>
</evidence>
<evidence type="ECO:0000256" key="1">
    <source>
        <dbReference type="SAM" id="MobiDB-lite"/>
    </source>
</evidence>
<sequence length="182" mass="18908">MGRRIRGRWEDGQRGWGGLFSCAGTSATLEYSVTTLSTQQVMAMAPEHGGGRRGGAKRVAAAPAAGKNNFGGVDERRCWLVGTCDNAKTGHFSGDHRPPTMKRPKTSRSGGGGGGGISIDNGVAGDPDPAALELSMGMTTAAQQEAMISNGGWESEPFMHELLFGSLAPLDVPAAAGDLWSF</sequence>
<dbReference type="AlphaFoldDB" id="A0A0E0FDW9"/>
<evidence type="ECO:0000313" key="2">
    <source>
        <dbReference type="EnsemblPlants" id="OMERI12G12790.1"/>
    </source>
</evidence>